<dbReference type="AlphaFoldDB" id="A0A1F6DAP6"/>
<evidence type="ECO:0000313" key="2">
    <source>
        <dbReference type="Proteomes" id="UP000177958"/>
    </source>
</evidence>
<organism evidence="1 2">
    <name type="scientific">Candidatus Kaiserbacteria bacterium RIFCSPHIGHO2_01_FULL_55_17</name>
    <dbReference type="NCBI Taxonomy" id="1798484"/>
    <lineage>
        <taxon>Bacteria</taxon>
        <taxon>Candidatus Kaiseribacteriota</taxon>
    </lineage>
</organism>
<dbReference type="Proteomes" id="UP000177958">
    <property type="component" value="Unassembled WGS sequence"/>
</dbReference>
<dbReference type="EMBL" id="MFKX01000003">
    <property type="protein sequence ID" value="OGG58465.1"/>
    <property type="molecule type" value="Genomic_DNA"/>
</dbReference>
<sequence>MFSEINSKLISALYSSDDDEEIARIADDMSEIGDAVFLRPIIDVYKRKIESSYSHYLVSALGDIKSSEVPIWAWPPRLSMRGFYFT</sequence>
<accession>A0A1F6DAP6</accession>
<protein>
    <submittedName>
        <fullName evidence="1">Uncharacterized protein</fullName>
    </submittedName>
</protein>
<reference evidence="1 2" key="1">
    <citation type="journal article" date="2016" name="Nat. Commun.">
        <title>Thousands of microbial genomes shed light on interconnected biogeochemical processes in an aquifer system.</title>
        <authorList>
            <person name="Anantharaman K."/>
            <person name="Brown C.T."/>
            <person name="Hug L.A."/>
            <person name="Sharon I."/>
            <person name="Castelle C.J."/>
            <person name="Probst A.J."/>
            <person name="Thomas B.C."/>
            <person name="Singh A."/>
            <person name="Wilkins M.J."/>
            <person name="Karaoz U."/>
            <person name="Brodie E.L."/>
            <person name="Williams K.H."/>
            <person name="Hubbard S.S."/>
            <person name="Banfield J.F."/>
        </authorList>
    </citation>
    <scope>NUCLEOTIDE SEQUENCE [LARGE SCALE GENOMIC DNA]</scope>
</reference>
<comment type="caution">
    <text evidence="1">The sequence shown here is derived from an EMBL/GenBank/DDBJ whole genome shotgun (WGS) entry which is preliminary data.</text>
</comment>
<proteinExistence type="predicted"/>
<gene>
    <name evidence="1" type="ORF">A2853_02090</name>
</gene>
<evidence type="ECO:0000313" key="1">
    <source>
        <dbReference type="EMBL" id="OGG58465.1"/>
    </source>
</evidence>
<name>A0A1F6DAP6_9BACT</name>